<name>A0AAE0KPW3_9CHLO</name>
<dbReference type="EMBL" id="LGRX02021641">
    <property type="protein sequence ID" value="KAK3256456.1"/>
    <property type="molecule type" value="Genomic_DNA"/>
</dbReference>
<keyword evidence="3" id="KW-1185">Reference proteome</keyword>
<evidence type="ECO:0000313" key="2">
    <source>
        <dbReference type="EMBL" id="KAK3256456.1"/>
    </source>
</evidence>
<feature type="non-terminal residue" evidence="2">
    <location>
        <position position="221"/>
    </location>
</feature>
<proteinExistence type="predicted"/>
<protein>
    <submittedName>
        <fullName evidence="2">Uncharacterized protein</fullName>
    </submittedName>
</protein>
<comment type="caution">
    <text evidence="2">The sequence shown here is derived from an EMBL/GenBank/DDBJ whole genome shotgun (WGS) entry which is preliminary data.</text>
</comment>
<feature type="region of interest" description="Disordered" evidence="1">
    <location>
        <begin position="1"/>
        <end position="79"/>
    </location>
</feature>
<organism evidence="2 3">
    <name type="scientific">Cymbomonas tetramitiformis</name>
    <dbReference type="NCBI Taxonomy" id="36881"/>
    <lineage>
        <taxon>Eukaryota</taxon>
        <taxon>Viridiplantae</taxon>
        <taxon>Chlorophyta</taxon>
        <taxon>Pyramimonadophyceae</taxon>
        <taxon>Pyramimonadales</taxon>
        <taxon>Pyramimonadaceae</taxon>
        <taxon>Cymbomonas</taxon>
    </lineage>
</organism>
<feature type="compositionally biased region" description="Low complexity" evidence="1">
    <location>
        <begin position="62"/>
        <end position="76"/>
    </location>
</feature>
<reference evidence="2 3" key="1">
    <citation type="journal article" date="2015" name="Genome Biol. Evol.">
        <title>Comparative Genomics of a Bacterivorous Green Alga Reveals Evolutionary Causalities and Consequences of Phago-Mixotrophic Mode of Nutrition.</title>
        <authorList>
            <person name="Burns J.A."/>
            <person name="Paasch A."/>
            <person name="Narechania A."/>
            <person name="Kim E."/>
        </authorList>
    </citation>
    <scope>NUCLEOTIDE SEQUENCE [LARGE SCALE GENOMIC DNA]</scope>
    <source>
        <strain evidence="2 3">PLY_AMNH</strain>
    </source>
</reference>
<evidence type="ECO:0000313" key="3">
    <source>
        <dbReference type="Proteomes" id="UP001190700"/>
    </source>
</evidence>
<gene>
    <name evidence="2" type="ORF">CYMTET_34409</name>
</gene>
<accession>A0AAE0KPW3</accession>
<sequence>MGGTRSVVGASKDSIPWPSIMEGPSDASARQTGEPPAGGPAIGGRQSSRSAADGFWWKAPVGSSPASRGPPSARSSQLGVRDQWMRTVAIGGRHADAVNGWERAPARELALNSLSPGYVASSSAGAYSEMDGTDWVMEVEQRLSNSQFSLPSSTAAAGCGVPRPGLVMKRQVWCTPGRAAEEGGGAVVRSLPVAGRGCHVLPITPQRVGVVCHLSRAAEEG</sequence>
<dbReference type="AlphaFoldDB" id="A0AAE0KPW3"/>
<evidence type="ECO:0000256" key="1">
    <source>
        <dbReference type="SAM" id="MobiDB-lite"/>
    </source>
</evidence>
<dbReference type="Proteomes" id="UP001190700">
    <property type="component" value="Unassembled WGS sequence"/>
</dbReference>